<sequence length="429" mass="48007">MRNLTDFLLFIVLAIWVAACQQSTLIGEDLIDEDNTQVQEIDTLRVETSSLLLDSIYTANASRMLAGAFADPYLGKVSAQCFFNLDSVDIFSIEDDANLLFDSLSLSLRHDYEYPATDHLQNLAVYTLEEKLDDEVFYFNHSVGPETLQKVGVTTFNTHSTRNNRFNIRLADDLGRALFEVAKKSDELDIDHVIQGMSIRQEGELAGQSVLGFPTDSIYLQVHYHDRKTDEKGSVSLKLKPALRYNRLLSDRGQTALRNLTQRGTAVSSSQTNAESYIQAGVGICTKLDFPTLRSIRQNRKISVNLAYLDIQPIKSSYQGSDLAPLENLYVYSPTHKNTLKQTYWSGSEINPVSVQRTVDALTGNSTYRIYLTDYISDILNQDADEYTGILLYTSASSTGINELGRVVLGSGQHPREAAKLHIIFTVIK</sequence>
<evidence type="ECO:0000313" key="2">
    <source>
        <dbReference type="Proteomes" id="UP000008461"/>
    </source>
</evidence>
<evidence type="ECO:0008006" key="3">
    <source>
        <dbReference type="Google" id="ProtNLM"/>
    </source>
</evidence>
<evidence type="ECO:0000313" key="1">
    <source>
        <dbReference type="EMBL" id="AEE49296.1"/>
    </source>
</evidence>
<dbReference type="HOGENOM" id="CLU_042640_0_0_10"/>
<dbReference type="Pfam" id="PF14092">
    <property type="entry name" value="DUF4270"/>
    <property type="match status" value="1"/>
</dbReference>
<protein>
    <recommendedName>
        <fullName evidence="3">Lipoprotein</fullName>
    </recommendedName>
</protein>
<proteinExistence type="predicted"/>
<reference key="2">
    <citation type="submission" date="2011-04" db="EMBL/GenBank/DDBJ databases">
        <title>Complete sequence of chromosome of Haliscomenobacter hydrossis DSM 1100.</title>
        <authorList>
            <consortium name="US DOE Joint Genome Institute (JGI-PGF)"/>
            <person name="Lucas S."/>
            <person name="Han J."/>
            <person name="Lapidus A."/>
            <person name="Bruce D."/>
            <person name="Goodwin L."/>
            <person name="Pitluck S."/>
            <person name="Peters L."/>
            <person name="Kyrpides N."/>
            <person name="Mavromatis K."/>
            <person name="Ivanova N."/>
            <person name="Ovchinnikova G."/>
            <person name="Pagani I."/>
            <person name="Daligault H."/>
            <person name="Detter J.C."/>
            <person name="Han C."/>
            <person name="Land M."/>
            <person name="Hauser L."/>
            <person name="Markowitz V."/>
            <person name="Cheng J.-F."/>
            <person name="Hugenholtz P."/>
            <person name="Woyke T."/>
            <person name="Wu D."/>
            <person name="Verbarg S."/>
            <person name="Frueling A."/>
            <person name="Brambilla E."/>
            <person name="Klenk H.-P."/>
            <person name="Eisen J.A."/>
        </authorList>
    </citation>
    <scope>NUCLEOTIDE SEQUENCE</scope>
    <source>
        <strain>DSM 1100</strain>
    </source>
</reference>
<reference evidence="1 2" key="1">
    <citation type="journal article" date="2011" name="Stand. Genomic Sci.">
        <title>Complete genome sequence of Haliscomenobacter hydrossis type strain (O).</title>
        <authorList>
            <consortium name="US DOE Joint Genome Institute (JGI-PGF)"/>
            <person name="Daligault H."/>
            <person name="Lapidus A."/>
            <person name="Zeytun A."/>
            <person name="Nolan M."/>
            <person name="Lucas S."/>
            <person name="Del Rio T.G."/>
            <person name="Tice H."/>
            <person name="Cheng J.F."/>
            <person name="Tapia R."/>
            <person name="Han C."/>
            <person name="Goodwin L."/>
            <person name="Pitluck S."/>
            <person name="Liolios K."/>
            <person name="Pagani I."/>
            <person name="Ivanova N."/>
            <person name="Huntemann M."/>
            <person name="Mavromatis K."/>
            <person name="Mikhailova N."/>
            <person name="Pati A."/>
            <person name="Chen A."/>
            <person name="Palaniappan K."/>
            <person name="Land M."/>
            <person name="Hauser L."/>
            <person name="Brambilla E.M."/>
            <person name="Rohde M."/>
            <person name="Verbarg S."/>
            <person name="Goker M."/>
            <person name="Bristow J."/>
            <person name="Eisen J.A."/>
            <person name="Markowitz V."/>
            <person name="Hugenholtz P."/>
            <person name="Kyrpides N.C."/>
            <person name="Klenk H.P."/>
            <person name="Woyke T."/>
        </authorList>
    </citation>
    <scope>NUCLEOTIDE SEQUENCE [LARGE SCALE GENOMIC DNA]</scope>
    <source>
        <strain evidence="2">ATCC 27775 / DSM 1100 / LMG 10767 / O</strain>
    </source>
</reference>
<dbReference type="eggNOG" id="ENOG502Z90P">
    <property type="taxonomic scope" value="Bacteria"/>
</dbReference>
<dbReference type="PROSITE" id="PS51257">
    <property type="entry name" value="PROKAR_LIPOPROTEIN"/>
    <property type="match status" value="1"/>
</dbReference>
<accession>F4KWA8</accession>
<name>F4KWA8_HALH1</name>
<organism evidence="1 2">
    <name type="scientific">Haliscomenobacter hydrossis (strain ATCC 27775 / DSM 1100 / LMG 10767 / O)</name>
    <dbReference type="NCBI Taxonomy" id="760192"/>
    <lineage>
        <taxon>Bacteria</taxon>
        <taxon>Pseudomonadati</taxon>
        <taxon>Bacteroidota</taxon>
        <taxon>Saprospiria</taxon>
        <taxon>Saprospirales</taxon>
        <taxon>Haliscomenobacteraceae</taxon>
        <taxon>Haliscomenobacter</taxon>
    </lineage>
</organism>
<dbReference type="STRING" id="760192.Halhy_1401"/>
<keyword evidence="2" id="KW-1185">Reference proteome</keyword>
<gene>
    <name evidence="1" type="ordered locus">Halhy_1401</name>
</gene>
<dbReference type="Proteomes" id="UP000008461">
    <property type="component" value="Chromosome"/>
</dbReference>
<dbReference type="RefSeq" id="WP_013763850.1">
    <property type="nucleotide sequence ID" value="NC_015510.1"/>
</dbReference>
<dbReference type="InterPro" id="IPR025366">
    <property type="entry name" value="DUF4270"/>
</dbReference>
<dbReference type="EMBL" id="CP002691">
    <property type="protein sequence ID" value="AEE49296.1"/>
    <property type="molecule type" value="Genomic_DNA"/>
</dbReference>
<dbReference type="KEGG" id="hhy:Halhy_1401"/>
<dbReference type="AlphaFoldDB" id="F4KWA8"/>